<dbReference type="Gene3D" id="1.25.40.10">
    <property type="entry name" value="Tetratricopeptide repeat domain"/>
    <property type="match status" value="1"/>
</dbReference>
<evidence type="ECO:0000256" key="2">
    <source>
        <dbReference type="ARBA" id="ARBA00022737"/>
    </source>
</evidence>
<dbReference type="PANTHER" id="PTHR47447">
    <property type="entry name" value="OS03G0856100 PROTEIN"/>
    <property type="match status" value="1"/>
</dbReference>
<dbReference type="Proteomes" id="UP000267821">
    <property type="component" value="Unassembled WGS sequence"/>
</dbReference>
<feature type="repeat" description="PPR" evidence="5">
    <location>
        <begin position="839"/>
        <end position="873"/>
    </location>
</feature>
<dbReference type="Pfam" id="PF01535">
    <property type="entry name" value="PPR"/>
    <property type="match status" value="1"/>
</dbReference>
<evidence type="ECO:0000256" key="1">
    <source>
        <dbReference type="ARBA" id="ARBA00006192"/>
    </source>
</evidence>
<evidence type="ECO:0008006" key="8">
    <source>
        <dbReference type="Google" id="ProtNLM"/>
    </source>
</evidence>
<dbReference type="STRING" id="1051890.A0A3N4M3H4"/>
<evidence type="ECO:0000256" key="3">
    <source>
        <dbReference type="ARBA" id="ARBA00044493"/>
    </source>
</evidence>
<name>A0A3N4M3H4_9PEZI</name>
<evidence type="ECO:0000313" key="7">
    <source>
        <dbReference type="Proteomes" id="UP000267821"/>
    </source>
</evidence>
<keyword evidence="2" id="KW-0677">Repeat</keyword>
<dbReference type="InterPro" id="IPR002885">
    <property type="entry name" value="PPR_rpt"/>
</dbReference>
<comment type="similarity">
    <text evidence="1">Belongs to the CCM1 family.</text>
</comment>
<dbReference type="EMBL" id="ML121527">
    <property type="protein sequence ID" value="RPB29600.1"/>
    <property type="molecule type" value="Genomic_DNA"/>
</dbReference>
<dbReference type="InterPro" id="IPR011990">
    <property type="entry name" value="TPR-like_helical_dom_sf"/>
</dbReference>
<evidence type="ECO:0000256" key="5">
    <source>
        <dbReference type="PROSITE-ProRule" id="PRU00708"/>
    </source>
</evidence>
<evidence type="ECO:0000313" key="6">
    <source>
        <dbReference type="EMBL" id="RPB29600.1"/>
    </source>
</evidence>
<keyword evidence="7" id="KW-1185">Reference proteome</keyword>
<protein>
    <recommendedName>
        <fullName evidence="8">TPR-like protein</fullName>
    </recommendedName>
</protein>
<dbReference type="PANTHER" id="PTHR47447:SF17">
    <property type="entry name" value="OS12G0638900 PROTEIN"/>
    <property type="match status" value="1"/>
</dbReference>
<proteinExistence type="inferred from homology"/>
<reference evidence="6 7" key="1">
    <citation type="journal article" date="2018" name="Nat. Ecol. Evol.">
        <title>Pezizomycetes genomes reveal the molecular basis of ectomycorrhizal truffle lifestyle.</title>
        <authorList>
            <person name="Murat C."/>
            <person name="Payen T."/>
            <person name="Noel B."/>
            <person name="Kuo A."/>
            <person name="Morin E."/>
            <person name="Chen J."/>
            <person name="Kohler A."/>
            <person name="Krizsan K."/>
            <person name="Balestrini R."/>
            <person name="Da Silva C."/>
            <person name="Montanini B."/>
            <person name="Hainaut M."/>
            <person name="Levati E."/>
            <person name="Barry K.W."/>
            <person name="Belfiori B."/>
            <person name="Cichocki N."/>
            <person name="Clum A."/>
            <person name="Dockter R.B."/>
            <person name="Fauchery L."/>
            <person name="Guy J."/>
            <person name="Iotti M."/>
            <person name="Le Tacon F."/>
            <person name="Lindquist E.A."/>
            <person name="Lipzen A."/>
            <person name="Malagnac F."/>
            <person name="Mello A."/>
            <person name="Molinier V."/>
            <person name="Miyauchi S."/>
            <person name="Poulain J."/>
            <person name="Riccioni C."/>
            <person name="Rubini A."/>
            <person name="Sitrit Y."/>
            <person name="Splivallo R."/>
            <person name="Traeger S."/>
            <person name="Wang M."/>
            <person name="Zifcakova L."/>
            <person name="Wipf D."/>
            <person name="Zambonelli A."/>
            <person name="Paolocci F."/>
            <person name="Nowrousian M."/>
            <person name="Ottonello S."/>
            <person name="Baldrian P."/>
            <person name="Spatafora J.W."/>
            <person name="Henrissat B."/>
            <person name="Nagy L.G."/>
            <person name="Aury J.M."/>
            <person name="Wincker P."/>
            <person name="Grigoriev I.V."/>
            <person name="Bonfante P."/>
            <person name="Martin F.M."/>
        </authorList>
    </citation>
    <scope>NUCLEOTIDE SEQUENCE [LARGE SCALE GENOMIC DNA]</scope>
    <source>
        <strain evidence="6 7">ATCC MYA-4762</strain>
    </source>
</reference>
<dbReference type="PROSITE" id="PS51375">
    <property type="entry name" value="PPR"/>
    <property type="match status" value="1"/>
</dbReference>
<organism evidence="6 7">
    <name type="scientific">Terfezia boudieri ATCC MYA-4762</name>
    <dbReference type="NCBI Taxonomy" id="1051890"/>
    <lineage>
        <taxon>Eukaryota</taxon>
        <taxon>Fungi</taxon>
        <taxon>Dikarya</taxon>
        <taxon>Ascomycota</taxon>
        <taxon>Pezizomycotina</taxon>
        <taxon>Pezizomycetes</taxon>
        <taxon>Pezizales</taxon>
        <taxon>Pezizaceae</taxon>
        <taxon>Terfezia</taxon>
    </lineage>
</organism>
<comment type="subunit">
    <text evidence="4">Binds to mitochondrial small subunit 15S rRNA.</text>
</comment>
<dbReference type="AlphaFoldDB" id="A0A3N4M3H4"/>
<sequence>MRPFTAQRLRLLQQRAVILQESGIGIGSSYEGSGNKQNHSSSQRYLHTKATAFPSLPSNLVVPAYLAPVLSSPSGGGARHPSTQQKRNGTFYRPSRFVKPQEEIVAQGGPTPRHTGTHFDISDPSIRPCLHTSRLTKIPKSVPGFDVMAQLVVYLDDHIGSCPTPEALIAAYHVLLDDYLDTKDGVTWPKAERELLEEHAYVLMRTYEYLCELKLKDEAETQASTLPTSNILSSMRRKAQASPLYLQTVRNTIDVLQMTNSSNNSSEYFYRLLFADLMAREGMPISALRSALQATALTDTPSEYESDLAKLLFQDIICRPGYEPLTSDYLLISRIINNRNTSTSARSDEPLNICSTAWEKYGEQAVTKEVWEEVLRGYTLRGDEEGFDRAWDKILNLYRVRPDASMWHQRVAVHCNVRDGLDAARMWWHRLRFEPGSPEPMLDTYELLLQFYSRRSKTRMADSLLWSMMTVFELRPPDPGSPIDIVGMQRWWATIASWASTIGVGMEVEVHAGVKSVEFIFEKMEELHKKDGKKWVPLPDAVILGEVVEILLFRDKPYAEDVLNLAEKWNIKLDRKLLSLKTQILVQKEDWDGAWQSYEDMKIHPIPENDNAIELRKLIRGLAGIATGLYDPAADAKSRQTGEGGQSQTADARHMKLNWGRVHDPPLSKPPQTPTELSKINYLLNDLYDRHLALDPNTLSSLIVYHLSTNTLSSLPPLLDSTIYTLPASTLHRLTVLFLTHIRSPRTSLLSAWDTYLLLYTHFPPTQVTPPIRMSLMQTFFSINRSDMAITILTHAPPPISLPMFITALDGLAQTRDVENLQLVHDLCKLSSAIPSPPPTSILNALMNAYSHCGLYERAMKFWGTIKRSRAGPDYTSISIVIDMCGRKPGWLGEAKQIWGTLKLFKIKPNSNNWASYVEAHARHGLYNDAWDIVKGMEVEGGGKPDEKV</sequence>
<dbReference type="OrthoDB" id="185373at2759"/>
<evidence type="ECO:0000256" key="4">
    <source>
        <dbReference type="ARBA" id="ARBA00044511"/>
    </source>
</evidence>
<dbReference type="InParanoid" id="A0A3N4M3H4"/>
<accession>A0A3N4M3H4</accession>
<comment type="function">
    <text evidence="3">Regulates mitochondrial small subunit maturation by controlling 15S rRNA 5'-end processing. Localizes to the 5' precursor of the 15S rRNA in a position that is subsequently occupied by mS47 in the mature yeast mtSSU. Uses structure and sequence-specific RNA recognition, binding to a single-stranded region of the precursor and specifically recognizing bases -6 to -1. The exchange of Ccm1 for mS47 is coupled to the irreversible removal of precursor rRNA that is accompanied by conformational changes of the mitoribosomal proteins uS5m and mS26. These conformational changes signal completion of 5'-end rRNA processing through protection of the mature 5'-end of the 15S rRNA and stabilization of mS47. The removal of the 5' precursor together with the dissociation of Ccm1 may be catalyzed by the 5'-3' exoribonuclease Pet127. Involved in the specific removal of group I introns in mitochondrial encoded transcripts.</text>
</comment>
<gene>
    <name evidence="6" type="ORF">L211DRAFT_844562</name>
</gene>